<evidence type="ECO:0000256" key="7">
    <source>
        <dbReference type="ARBA" id="ARBA00023310"/>
    </source>
</evidence>
<dbReference type="Pfam" id="PF02823">
    <property type="entry name" value="ATP-synt_DE_N"/>
    <property type="match status" value="1"/>
</dbReference>
<dbReference type="CDD" id="cd12152">
    <property type="entry name" value="F1-ATPase_delta"/>
    <property type="match status" value="1"/>
</dbReference>
<dbReference type="Gene3D" id="2.60.15.10">
    <property type="entry name" value="F0F1 ATP synthase delta/epsilon subunit, N-terminal"/>
    <property type="match status" value="1"/>
</dbReference>
<keyword evidence="3" id="KW-0813">Transport</keyword>
<comment type="subcellular location">
    <subcellularLocation>
        <location evidence="1">Membrane</location>
        <topology evidence="1">Peripheral membrane protein</topology>
    </subcellularLocation>
</comment>
<dbReference type="SUPFAM" id="SSF51344">
    <property type="entry name" value="Epsilon subunit of F1F0-ATP synthase N-terminal domain"/>
    <property type="match status" value="1"/>
</dbReference>
<dbReference type="GO" id="GO:0046933">
    <property type="term" value="F:proton-transporting ATP synthase activity, rotational mechanism"/>
    <property type="evidence" value="ECO:0007669"/>
    <property type="project" value="InterPro"/>
</dbReference>
<keyword evidence="7" id="KW-0066">ATP synthesis</keyword>
<accession>A0A644ZQ87</accession>
<feature type="domain" description="ATP synthase F1 complex delta/epsilon subunit N-terminal" evidence="8">
    <location>
        <begin position="6"/>
        <end position="82"/>
    </location>
</feature>
<comment type="similarity">
    <text evidence="2">Belongs to the ATPase epsilon chain family.</text>
</comment>
<evidence type="ECO:0000313" key="9">
    <source>
        <dbReference type="EMBL" id="MPM42917.1"/>
    </source>
</evidence>
<evidence type="ECO:0000256" key="4">
    <source>
        <dbReference type="ARBA" id="ARBA00023065"/>
    </source>
</evidence>
<dbReference type="HAMAP" id="MF_00530">
    <property type="entry name" value="ATP_synth_epsil_bac"/>
    <property type="match status" value="1"/>
</dbReference>
<dbReference type="PANTHER" id="PTHR13822:SF10">
    <property type="entry name" value="ATP SYNTHASE EPSILON CHAIN, CHLOROPLASTIC"/>
    <property type="match status" value="1"/>
</dbReference>
<sequence length="141" mass="15188">MASGPLNVKFVATDGLVWQGDALSVLVRTVEGDIGILAGHEPLMAVLVPHGAEVVTADGVRHVIAIDSGFLSVFANHVSVLSAFGELAEEISVDEARVELAALHAKVQAAEADEREIRRYRKLQSQVKAGEKYHELIKRNP</sequence>
<organism evidence="9">
    <name type="scientific">bioreactor metagenome</name>
    <dbReference type="NCBI Taxonomy" id="1076179"/>
    <lineage>
        <taxon>unclassified sequences</taxon>
        <taxon>metagenomes</taxon>
        <taxon>ecological metagenomes</taxon>
    </lineage>
</organism>
<dbReference type="PANTHER" id="PTHR13822">
    <property type="entry name" value="ATP SYNTHASE DELTA/EPSILON CHAIN"/>
    <property type="match status" value="1"/>
</dbReference>
<gene>
    <name evidence="9" type="primary">atpC_32</name>
    <name evidence="9" type="ORF">SDC9_89589</name>
</gene>
<evidence type="ECO:0000256" key="3">
    <source>
        <dbReference type="ARBA" id="ARBA00022448"/>
    </source>
</evidence>
<comment type="caution">
    <text evidence="9">The sequence shown here is derived from an EMBL/GenBank/DDBJ whole genome shotgun (WGS) entry which is preliminary data.</text>
</comment>
<dbReference type="GO" id="GO:0045259">
    <property type="term" value="C:proton-transporting ATP synthase complex"/>
    <property type="evidence" value="ECO:0007669"/>
    <property type="project" value="UniProtKB-KW"/>
</dbReference>
<evidence type="ECO:0000259" key="8">
    <source>
        <dbReference type="Pfam" id="PF02823"/>
    </source>
</evidence>
<evidence type="ECO:0000256" key="1">
    <source>
        <dbReference type="ARBA" id="ARBA00004170"/>
    </source>
</evidence>
<name>A0A644ZQ87_9ZZZZ</name>
<evidence type="ECO:0000256" key="2">
    <source>
        <dbReference type="ARBA" id="ARBA00005712"/>
    </source>
</evidence>
<protein>
    <submittedName>
        <fullName evidence="9">ATP synthase epsilon chain</fullName>
    </submittedName>
</protein>
<keyword evidence="6" id="KW-0139">CF(1)</keyword>
<dbReference type="InterPro" id="IPR020546">
    <property type="entry name" value="ATP_synth_F1_dsu/esu_N"/>
</dbReference>
<dbReference type="InterPro" id="IPR001469">
    <property type="entry name" value="ATP_synth_F1_dsu/esu"/>
</dbReference>
<dbReference type="NCBIfam" id="NF009977">
    <property type="entry name" value="PRK13442.1"/>
    <property type="match status" value="1"/>
</dbReference>
<dbReference type="InterPro" id="IPR036771">
    <property type="entry name" value="ATPsynth_dsu/esu_N"/>
</dbReference>
<evidence type="ECO:0000256" key="5">
    <source>
        <dbReference type="ARBA" id="ARBA00023136"/>
    </source>
</evidence>
<evidence type="ECO:0000256" key="6">
    <source>
        <dbReference type="ARBA" id="ARBA00023196"/>
    </source>
</evidence>
<keyword evidence="4" id="KW-0406">Ion transport</keyword>
<proteinExistence type="inferred from homology"/>
<dbReference type="NCBIfam" id="TIGR01216">
    <property type="entry name" value="ATP_synt_epsi"/>
    <property type="match status" value="1"/>
</dbReference>
<dbReference type="EMBL" id="VSSQ01009907">
    <property type="protein sequence ID" value="MPM42917.1"/>
    <property type="molecule type" value="Genomic_DNA"/>
</dbReference>
<dbReference type="AlphaFoldDB" id="A0A644ZQ87"/>
<keyword evidence="5" id="KW-0472">Membrane</keyword>
<reference evidence="9" key="1">
    <citation type="submission" date="2019-08" db="EMBL/GenBank/DDBJ databases">
        <authorList>
            <person name="Kucharzyk K."/>
            <person name="Murdoch R.W."/>
            <person name="Higgins S."/>
            <person name="Loffler F."/>
        </authorList>
    </citation>
    <scope>NUCLEOTIDE SEQUENCE</scope>
</reference>